<dbReference type="NCBIfam" id="TIGR00361">
    <property type="entry name" value="ComEC_Rec2"/>
    <property type="match status" value="1"/>
</dbReference>
<evidence type="ECO:0000256" key="3">
    <source>
        <dbReference type="ARBA" id="ARBA00022692"/>
    </source>
</evidence>
<feature type="transmembrane region" description="Helical" evidence="6">
    <location>
        <begin position="477"/>
        <end position="496"/>
    </location>
</feature>
<comment type="subcellular location">
    <subcellularLocation>
        <location evidence="1">Cell membrane</location>
        <topology evidence="1">Multi-pass membrane protein</topology>
    </subcellularLocation>
</comment>
<evidence type="ECO:0000259" key="7">
    <source>
        <dbReference type="SMART" id="SM00849"/>
    </source>
</evidence>
<keyword evidence="4 6" id="KW-1133">Transmembrane helix</keyword>
<feature type="transmembrane region" description="Helical" evidence="6">
    <location>
        <begin position="396"/>
        <end position="426"/>
    </location>
</feature>
<dbReference type="Proteomes" id="UP000316092">
    <property type="component" value="Unassembled WGS sequence"/>
</dbReference>
<protein>
    <submittedName>
        <fullName evidence="8">DNA internalization-related competence protein ComEC/Rec2</fullName>
    </submittedName>
</protein>
<dbReference type="EMBL" id="VKDB01000001">
    <property type="protein sequence ID" value="TSA87947.1"/>
    <property type="molecule type" value="Genomic_DNA"/>
</dbReference>
<evidence type="ECO:0000256" key="5">
    <source>
        <dbReference type="ARBA" id="ARBA00023136"/>
    </source>
</evidence>
<feature type="transmembrane region" description="Helical" evidence="6">
    <location>
        <begin position="360"/>
        <end position="384"/>
    </location>
</feature>
<evidence type="ECO:0000256" key="4">
    <source>
        <dbReference type="ARBA" id="ARBA00022989"/>
    </source>
</evidence>
<dbReference type="InterPro" id="IPR052159">
    <property type="entry name" value="Competence_DNA_uptake"/>
</dbReference>
<reference evidence="8 9" key="1">
    <citation type="submission" date="2019-07" db="EMBL/GenBank/DDBJ databases">
        <title>Deinococcus detaillus sp. nov., isolated from humus soil in Antarctica.</title>
        <authorList>
            <person name="Zhang K."/>
        </authorList>
    </citation>
    <scope>NUCLEOTIDE SEQUENCE [LARGE SCALE GENOMIC DNA]</scope>
    <source>
        <strain evidence="8 9">H1</strain>
    </source>
</reference>
<feature type="transmembrane region" description="Helical" evidence="6">
    <location>
        <begin position="32"/>
        <end position="59"/>
    </location>
</feature>
<gene>
    <name evidence="8" type="ORF">FNU79_01510</name>
</gene>
<keyword evidence="3 6" id="KW-0812">Transmembrane</keyword>
<dbReference type="CDD" id="cd07731">
    <property type="entry name" value="ComA-like_MBL-fold"/>
    <property type="match status" value="1"/>
</dbReference>
<dbReference type="PANTHER" id="PTHR30619">
    <property type="entry name" value="DNA INTERNALIZATION/COMPETENCE PROTEIN COMEC/REC2"/>
    <property type="match status" value="1"/>
</dbReference>
<dbReference type="GO" id="GO:0005886">
    <property type="term" value="C:plasma membrane"/>
    <property type="evidence" value="ECO:0007669"/>
    <property type="project" value="UniProtKB-SubCell"/>
</dbReference>
<keyword evidence="2" id="KW-1003">Cell membrane</keyword>
<feature type="transmembrane region" description="Helical" evidence="6">
    <location>
        <begin position="232"/>
        <end position="253"/>
    </location>
</feature>
<dbReference type="Pfam" id="PF00753">
    <property type="entry name" value="Lactamase_B"/>
    <property type="match status" value="1"/>
</dbReference>
<evidence type="ECO:0000256" key="1">
    <source>
        <dbReference type="ARBA" id="ARBA00004651"/>
    </source>
</evidence>
<feature type="transmembrane region" description="Helical" evidence="6">
    <location>
        <begin position="265"/>
        <end position="282"/>
    </location>
</feature>
<evidence type="ECO:0000256" key="2">
    <source>
        <dbReference type="ARBA" id="ARBA00022475"/>
    </source>
</evidence>
<dbReference type="InterPro" id="IPR001279">
    <property type="entry name" value="Metallo-B-lactamas"/>
</dbReference>
<evidence type="ECO:0000313" key="9">
    <source>
        <dbReference type="Proteomes" id="UP000316092"/>
    </source>
</evidence>
<dbReference type="Gene3D" id="3.60.15.10">
    <property type="entry name" value="Ribonuclease Z/Hydroxyacylglutathione hydrolase-like"/>
    <property type="match status" value="1"/>
</dbReference>
<accession>A0A553V645</accession>
<feature type="domain" description="Metallo-beta-lactamase" evidence="7">
    <location>
        <begin position="509"/>
        <end position="704"/>
    </location>
</feature>
<feature type="transmembrane region" description="Helical" evidence="6">
    <location>
        <begin position="310"/>
        <end position="329"/>
    </location>
</feature>
<feature type="transmembrane region" description="Helical" evidence="6">
    <location>
        <begin position="446"/>
        <end position="470"/>
    </location>
</feature>
<dbReference type="InterPro" id="IPR004797">
    <property type="entry name" value="Competence_ComEC/Rec2"/>
</dbReference>
<comment type="caution">
    <text evidence="8">The sequence shown here is derived from an EMBL/GenBank/DDBJ whole genome shotgun (WGS) entry which is preliminary data.</text>
</comment>
<dbReference type="OrthoDB" id="9761531at2"/>
<dbReference type="InterPro" id="IPR035681">
    <property type="entry name" value="ComA-like_MBL"/>
</dbReference>
<dbReference type="InterPro" id="IPR036866">
    <property type="entry name" value="RibonucZ/Hydroxyglut_hydro"/>
</dbReference>
<dbReference type="InterPro" id="IPR004477">
    <property type="entry name" value="ComEC_N"/>
</dbReference>
<evidence type="ECO:0000256" key="6">
    <source>
        <dbReference type="SAM" id="Phobius"/>
    </source>
</evidence>
<keyword evidence="5 6" id="KW-0472">Membrane</keyword>
<dbReference type="Pfam" id="PF03772">
    <property type="entry name" value="Competence"/>
    <property type="match status" value="1"/>
</dbReference>
<evidence type="ECO:0000313" key="8">
    <source>
        <dbReference type="EMBL" id="TSA87947.1"/>
    </source>
</evidence>
<organism evidence="8 9">
    <name type="scientific">Deinococcus detaillensis</name>
    <dbReference type="NCBI Taxonomy" id="2592048"/>
    <lineage>
        <taxon>Bacteria</taxon>
        <taxon>Thermotogati</taxon>
        <taxon>Deinococcota</taxon>
        <taxon>Deinococci</taxon>
        <taxon>Deinococcales</taxon>
        <taxon>Deinococcaceae</taxon>
        <taxon>Deinococcus</taxon>
    </lineage>
</organism>
<name>A0A553V645_9DEIO</name>
<dbReference type="RefSeq" id="WP_143719140.1">
    <property type="nucleotide sequence ID" value="NZ_VKDB01000001.1"/>
</dbReference>
<dbReference type="SMART" id="SM00849">
    <property type="entry name" value="Lactamase_B"/>
    <property type="match status" value="1"/>
</dbReference>
<sequence length="740" mass="78787">MALSWNPATGEVQADAVHSPRRWPVPAYPVPVALAVIGGVLLGFGALWGAVVLVVALALSWPVGKGWLLGACVVLAACGFVRERAWQAAPDALSSWVGAQATLTGDWDGQLLHLSSPAAAVALAPKPKGPAGRLTVRGRLVRPEGRRIPGGFDYAFWLRMQGVREVLVAAKVKHLTPEGGVRGWFRRGLSAGLSPRESALLRAVELGERNDISQESFNDGLNVRDAFTRAGLAHLMALSGQNVALLVGALTWLLARLLPLKWTNARYPLMLAALAGFLWLVGPTPSITRAVLMGVLVLLSLWLGRGKLDVYGVLGLAAIASLLYQPAWLFDVGFQLSFLAVLGLSVSNRVAALLPAKWPLWLRLALVATPCAELATLPVVLHTFGQLPLLSLPANLAAAALMAVLVPLGYLAGLLGPLAVAVNWALGPLSEALLKVVDIFGRAPVLTWGMISSAGFAVYAVFAAAAVLTLYRRLPLWVLPLTALLGGASTALPGVLNPPSEIVYLDVGQGDSSLIRTPKLTMLIDGGGTPRGDYDVGKGTVLPALRAMNVRSLDVMVATHADADHIEGLISVLLGLPVGELWIGQRKDDPNLNMLLRAAEARHVPVREVRRGDSVQAGKATFTVLWPTGKVWLDADNENSVVIKFDTPQFHTVFLGDLPDPLESELGVGKLDVLKTAHHGSRFSSGQAFLDETRPHDAVISVGRANSYGHPNPQVLDRLQASGVKVWRTDQVGTVRWPLP</sequence>
<keyword evidence="9" id="KW-1185">Reference proteome</keyword>
<dbReference type="SUPFAM" id="SSF56281">
    <property type="entry name" value="Metallo-hydrolase/oxidoreductase"/>
    <property type="match status" value="1"/>
</dbReference>
<dbReference type="GO" id="GO:0030420">
    <property type="term" value="P:establishment of competence for transformation"/>
    <property type="evidence" value="ECO:0007669"/>
    <property type="project" value="InterPro"/>
</dbReference>
<dbReference type="AlphaFoldDB" id="A0A553V645"/>
<dbReference type="NCBIfam" id="TIGR00360">
    <property type="entry name" value="ComEC_N-term"/>
    <property type="match status" value="1"/>
</dbReference>
<proteinExistence type="predicted"/>
<dbReference type="PANTHER" id="PTHR30619:SF1">
    <property type="entry name" value="RECOMBINATION PROTEIN 2"/>
    <property type="match status" value="1"/>
</dbReference>